<feature type="transmembrane region" description="Helical" evidence="1">
    <location>
        <begin position="20"/>
        <end position="39"/>
    </location>
</feature>
<organism evidence="2 3">
    <name type="scientific">Stylosanthes scabra</name>
    <dbReference type="NCBI Taxonomy" id="79078"/>
    <lineage>
        <taxon>Eukaryota</taxon>
        <taxon>Viridiplantae</taxon>
        <taxon>Streptophyta</taxon>
        <taxon>Embryophyta</taxon>
        <taxon>Tracheophyta</taxon>
        <taxon>Spermatophyta</taxon>
        <taxon>Magnoliopsida</taxon>
        <taxon>eudicotyledons</taxon>
        <taxon>Gunneridae</taxon>
        <taxon>Pentapetalae</taxon>
        <taxon>rosids</taxon>
        <taxon>fabids</taxon>
        <taxon>Fabales</taxon>
        <taxon>Fabaceae</taxon>
        <taxon>Papilionoideae</taxon>
        <taxon>50 kb inversion clade</taxon>
        <taxon>dalbergioids sensu lato</taxon>
        <taxon>Dalbergieae</taxon>
        <taxon>Pterocarpus clade</taxon>
        <taxon>Stylosanthes</taxon>
    </lineage>
</organism>
<dbReference type="EMBL" id="JASCZI010241900">
    <property type="protein sequence ID" value="MED6208179.1"/>
    <property type="molecule type" value="Genomic_DNA"/>
</dbReference>
<comment type="caution">
    <text evidence="2">The sequence shown here is derived from an EMBL/GenBank/DDBJ whole genome shotgun (WGS) entry which is preliminary data.</text>
</comment>
<evidence type="ECO:0000313" key="3">
    <source>
        <dbReference type="Proteomes" id="UP001341840"/>
    </source>
</evidence>
<feature type="transmembrane region" description="Helical" evidence="1">
    <location>
        <begin position="172"/>
        <end position="191"/>
    </location>
</feature>
<keyword evidence="1" id="KW-0812">Transmembrane</keyword>
<name>A0ABU6YDY3_9FABA</name>
<keyword evidence="1" id="KW-1133">Transmembrane helix</keyword>
<evidence type="ECO:0000313" key="2">
    <source>
        <dbReference type="EMBL" id="MED6208179.1"/>
    </source>
</evidence>
<gene>
    <name evidence="2" type="ORF">PIB30_042711</name>
</gene>
<keyword evidence="1" id="KW-0472">Membrane</keyword>
<reference evidence="2 3" key="1">
    <citation type="journal article" date="2023" name="Plants (Basel)">
        <title>Bridging the Gap: Combining Genomics and Transcriptomics Approaches to Understand Stylosanthes scabra, an Orphan Legume from the Brazilian Caatinga.</title>
        <authorList>
            <person name="Ferreira-Neto J.R.C."/>
            <person name="da Silva M.D."/>
            <person name="Binneck E."/>
            <person name="de Melo N.F."/>
            <person name="da Silva R.H."/>
            <person name="de Melo A.L.T.M."/>
            <person name="Pandolfi V."/>
            <person name="Bustamante F.O."/>
            <person name="Brasileiro-Vidal A.C."/>
            <person name="Benko-Iseppon A.M."/>
        </authorList>
    </citation>
    <scope>NUCLEOTIDE SEQUENCE [LARGE SCALE GENOMIC DNA]</scope>
    <source>
        <tissue evidence="2">Leaves</tissue>
    </source>
</reference>
<feature type="transmembrane region" description="Helical" evidence="1">
    <location>
        <begin position="45"/>
        <end position="68"/>
    </location>
</feature>
<dbReference type="Proteomes" id="UP001341840">
    <property type="component" value="Unassembled WGS sequence"/>
</dbReference>
<keyword evidence="3" id="KW-1185">Reference proteome</keyword>
<evidence type="ECO:0000256" key="1">
    <source>
        <dbReference type="SAM" id="Phobius"/>
    </source>
</evidence>
<sequence length="203" mass="22873">MDQPSDERRRRITDCFYRRYLVIGILMSLALIIFGAKIKRYAGETVLHIVEVIFIISYVSIPCVLIMIDACHEEEAVAAAATTAQIERNAQVVRAPQPQGMVRTSSIVNETRIQVPNNSKPVTHKSSSSTSTIGGVTVNVVVTTKERGNSYGSHGNLATCYKRRRKREILKVGILIQIFGFLKLFVPQFLVSQYDYFLPHRKD</sequence>
<protein>
    <submittedName>
        <fullName evidence="2">Uncharacterized protein</fullName>
    </submittedName>
</protein>
<proteinExistence type="predicted"/>
<accession>A0ABU6YDY3</accession>